<dbReference type="InterPro" id="IPR042099">
    <property type="entry name" value="ANL_N_sf"/>
</dbReference>
<organism evidence="7">
    <name type="scientific">Hypocrella siamensis</name>
    <dbReference type="NCBI Taxonomy" id="696354"/>
    <lineage>
        <taxon>Eukaryota</taxon>
        <taxon>Fungi</taxon>
        <taxon>Dikarya</taxon>
        <taxon>Ascomycota</taxon>
        <taxon>Pezizomycotina</taxon>
        <taxon>Sordariomycetes</taxon>
        <taxon>Hypocreomycetidae</taxon>
        <taxon>Hypocreales</taxon>
        <taxon>Clavicipitaceae</taxon>
        <taxon>Hypocrella</taxon>
    </lineage>
</organism>
<dbReference type="PANTHER" id="PTHR45527:SF3">
    <property type="entry name" value="SIDEROPHORE SYNTHETASE (EUROFUNG)"/>
    <property type="match status" value="1"/>
</dbReference>
<dbReference type="InterPro" id="IPR006162">
    <property type="entry name" value="Ppantetheine_attach_site"/>
</dbReference>
<dbReference type="SUPFAM" id="SSF56801">
    <property type="entry name" value="Acetyl-CoA synthetase-like"/>
    <property type="match status" value="1"/>
</dbReference>
<dbReference type="SMART" id="SM00823">
    <property type="entry name" value="PKS_PP"/>
    <property type="match status" value="1"/>
</dbReference>
<dbReference type="Pfam" id="PF00668">
    <property type="entry name" value="Condensation"/>
    <property type="match status" value="1"/>
</dbReference>
<accession>A0A172PY87</accession>
<comment type="similarity">
    <text evidence="4">Belongs to the NRP synthetase family.</text>
</comment>
<dbReference type="GO" id="GO:0016874">
    <property type="term" value="F:ligase activity"/>
    <property type="evidence" value="ECO:0007669"/>
    <property type="project" value="UniProtKB-KW"/>
</dbReference>
<dbReference type="GO" id="GO:0004497">
    <property type="term" value="F:monooxygenase activity"/>
    <property type="evidence" value="ECO:0007669"/>
    <property type="project" value="InterPro"/>
</dbReference>
<evidence type="ECO:0000256" key="5">
    <source>
        <dbReference type="SAM" id="MobiDB-lite"/>
    </source>
</evidence>
<dbReference type="InterPro" id="IPR001242">
    <property type="entry name" value="Condensation_dom"/>
</dbReference>
<dbReference type="GO" id="GO:0005737">
    <property type="term" value="C:cytoplasm"/>
    <property type="evidence" value="ECO:0007669"/>
    <property type="project" value="TreeGrafter"/>
</dbReference>
<sequence>MNIVNRLGRTQLQLSHHTSHLGAADADAMARAFRNALAAVFRDAAHQTLDTMQILDRDQLDAIYATSSQPPPRQDGFVHDAICARCLASPDADAVCAWDGAFTYRQLHDQSLALAQKLVLEGAAGPESTVPILLEKTRWTPVAMLAVLRSGASFVLMDASQPLARLSAMVDAVRPRAMISSAQTRPKALRLTSNVIDVTCCCSSQQTSNVEMSSRLQQDHAAYVVFTSGSTGTPKGAVVEHASLSAAAAHLAPRLQVSPASRVLQFSSHAWDVPLTDVLVTLYAGGCVCIASDDERTGDLAAAANRMRVTSAFLTPTVARLLRPRDLTYLQTLVLGGEALSSADLATWCDEVCLIQAYGPAECGLATTVTERLTGSDDPRDVGFPNGCAVWVVDRHNHELLAPPGAVGELLVEGPVVARGYVGEADKTRAVFVQAPVWLRKLRVGREDDIRLYKTGDLVRQDVGGGRRLVFCGRKDDQIKIRGQRTEPGEVEAQVARVFAGCQVVVLAVKREAGTVLVGLVLQQEQEHRASEGENPGQPSSAEAPSPTAEAEGGDVRLSTTTTESETLLLPPSPSFADRARTAYSRLRDLVPAYMLPSFILPLARLPKGPTGKADRHLLRRRVVALTDDELDGYTVASHGSSRHVAATPQEARLQELVGQVMQRPAHAVPLDEDLFTFGLDSLTAMTLATAARARRLDLSVPTIFQHPRLTDLALVLDQQQKSGKEANLLTPAHNPVAPFLDEICSGWHLDKHQVVHAVPTTYYQQGALAARHAAFVGLDLSRPLDPRRLRAAVAAMVLRHSILRTAFVPFGESWVQLALREYEMPWEEIAFTGDVPESLFREADANAAEFGVPHTKLVLRLDDQGACRSVLLRLHRAQFDGIAITQIIAELRSAMAAASSSSSSPPLDYGDFVLARNAQNTPRVFDMWRDLLQGSSMTYLFKAGEYLEMTDRDRAADRLATSSCDVTMPRAVQGFTMATVAKASWALCLARRTRSRDVVFMQLVRNRHLAVRGIDTLVGSCINYIPVRAGLQPHSTARDLFRQLHQQHVHTMAGDAADWSDVVARSTSWARDTGFGSAIHYLSAPVAPTHDLDEGISCELHLHEDKMTHTFPMLTCIPFPGKDGVEKQLKIILTAAVCGQGVTDELLATFPKVKQSPPAHGRKRFDGFVGVARADNVAFFSSPLQDRHSRPSTKTAFAPSTPFFRPLFFPIPLSPPPPAMDKTLEQTSWPPGPWIALLTLFLAALVPVALKAVYNLYLHPLRHVPGPKMAAMTDLYGFYWNWVRDGGYSRRFATWHKEYNSPVIRIGPNHVHANEPEYFDVIFKQGSKWLKDEPFYRHFNGLDAMIQPAQYRVYRTHLAPLYAQRAVDALAPKLRRDLVATGDGMARTMGTGEPVNMARVLRTLSTSMILHVIYSQDISLVDNDGHHPFVEAFEQLMPQTWLFVSYPTLAGLLGLIPGTSFAKLNSAFDYCKSWIDNDMAMLEAQTDEGARASHTKLYLDMDSAKRDVVPHPGDDVFNFVAGGSDTTAYTLSCAFYHLLSSPGVCARLVRELDVYAQVLVLVVHAQVGRLQHEGEHGGGAVPPQLLVRVGEIKNEAERAVDLRMPRGTC</sequence>
<dbReference type="GO" id="GO:0031177">
    <property type="term" value="F:phosphopantetheine binding"/>
    <property type="evidence" value="ECO:0007669"/>
    <property type="project" value="InterPro"/>
</dbReference>
<dbReference type="CDD" id="cd05918">
    <property type="entry name" value="A_NRPS_SidN3_like"/>
    <property type="match status" value="1"/>
</dbReference>
<dbReference type="EMBL" id="KU202707">
    <property type="protein sequence ID" value="AND74267.1"/>
    <property type="molecule type" value="Genomic_DNA"/>
</dbReference>
<dbReference type="Gene3D" id="3.30.559.10">
    <property type="entry name" value="Chloramphenicol acetyltransferase-like domain"/>
    <property type="match status" value="1"/>
</dbReference>
<dbReference type="InterPro" id="IPR036396">
    <property type="entry name" value="Cyt_P450_sf"/>
</dbReference>
<keyword evidence="3" id="KW-0436">Ligase</keyword>
<dbReference type="Gene3D" id="1.10.1200.10">
    <property type="entry name" value="ACP-like"/>
    <property type="match status" value="1"/>
</dbReference>
<dbReference type="InterPro" id="IPR036736">
    <property type="entry name" value="ACP-like_sf"/>
</dbReference>
<dbReference type="InterPro" id="IPR010071">
    <property type="entry name" value="AA_adenyl_dom"/>
</dbReference>
<dbReference type="GO" id="GO:0016705">
    <property type="term" value="F:oxidoreductase activity, acting on paired donors, with incorporation or reduction of molecular oxygen"/>
    <property type="evidence" value="ECO:0007669"/>
    <property type="project" value="InterPro"/>
</dbReference>
<dbReference type="InterPro" id="IPR020845">
    <property type="entry name" value="AMP-binding_CS"/>
</dbReference>
<dbReference type="PROSITE" id="PS00012">
    <property type="entry name" value="PHOSPHOPANTETHEINE"/>
    <property type="match status" value="1"/>
</dbReference>
<dbReference type="PROSITE" id="PS50075">
    <property type="entry name" value="CARRIER"/>
    <property type="match status" value="1"/>
</dbReference>
<evidence type="ECO:0000313" key="7">
    <source>
        <dbReference type="EMBL" id="AND74267.1"/>
    </source>
</evidence>
<dbReference type="Gene3D" id="1.10.630.10">
    <property type="entry name" value="Cytochrome P450"/>
    <property type="match status" value="1"/>
</dbReference>
<dbReference type="Gene3D" id="3.30.300.30">
    <property type="match status" value="1"/>
</dbReference>
<dbReference type="NCBIfam" id="TIGR01733">
    <property type="entry name" value="AA-adenyl-dom"/>
    <property type="match status" value="1"/>
</dbReference>
<dbReference type="PROSITE" id="PS00455">
    <property type="entry name" value="AMP_BINDING"/>
    <property type="match status" value="1"/>
</dbReference>
<dbReference type="Pfam" id="PF00550">
    <property type="entry name" value="PP-binding"/>
    <property type="match status" value="1"/>
</dbReference>
<name>A0A172PY87_9HYPO</name>
<feature type="region of interest" description="Disordered" evidence="5">
    <location>
        <begin position="527"/>
        <end position="575"/>
    </location>
</feature>
<dbReference type="GO" id="GO:0020037">
    <property type="term" value="F:heme binding"/>
    <property type="evidence" value="ECO:0007669"/>
    <property type="project" value="InterPro"/>
</dbReference>
<dbReference type="SUPFAM" id="SSF52777">
    <property type="entry name" value="CoA-dependent acyltransferases"/>
    <property type="match status" value="2"/>
</dbReference>
<proteinExistence type="inferred from homology"/>
<dbReference type="InterPro" id="IPR020806">
    <property type="entry name" value="PKS_PP-bd"/>
</dbReference>
<evidence type="ECO:0000256" key="3">
    <source>
        <dbReference type="ARBA" id="ARBA00022598"/>
    </source>
</evidence>
<keyword evidence="1" id="KW-0596">Phosphopantetheine</keyword>
<dbReference type="SUPFAM" id="SSF48264">
    <property type="entry name" value="Cytochrome P450"/>
    <property type="match status" value="1"/>
</dbReference>
<dbReference type="InterPro" id="IPR009081">
    <property type="entry name" value="PP-bd_ACP"/>
</dbReference>
<protein>
    <submittedName>
        <fullName evidence="7">Nrps4</fullName>
    </submittedName>
</protein>
<feature type="non-terminal residue" evidence="7">
    <location>
        <position position="1610"/>
    </location>
</feature>
<dbReference type="SUPFAM" id="SSF47336">
    <property type="entry name" value="ACP-like"/>
    <property type="match status" value="1"/>
</dbReference>
<evidence type="ECO:0000256" key="1">
    <source>
        <dbReference type="ARBA" id="ARBA00022450"/>
    </source>
</evidence>
<dbReference type="GO" id="GO:0044550">
    <property type="term" value="P:secondary metabolite biosynthetic process"/>
    <property type="evidence" value="ECO:0007669"/>
    <property type="project" value="TreeGrafter"/>
</dbReference>
<dbReference type="PANTHER" id="PTHR45527">
    <property type="entry name" value="NONRIBOSOMAL PEPTIDE SYNTHETASE"/>
    <property type="match status" value="1"/>
</dbReference>
<dbReference type="Gene3D" id="3.30.559.30">
    <property type="entry name" value="Nonribosomal peptide synthetase, condensation domain"/>
    <property type="match status" value="1"/>
</dbReference>
<feature type="compositionally biased region" description="Low complexity" evidence="5">
    <location>
        <begin position="539"/>
        <end position="551"/>
    </location>
</feature>
<feature type="domain" description="Carrier" evidence="6">
    <location>
        <begin position="645"/>
        <end position="721"/>
    </location>
</feature>
<dbReference type="Gene3D" id="3.40.50.12780">
    <property type="entry name" value="N-terminal domain of ligase-like"/>
    <property type="match status" value="1"/>
</dbReference>
<feature type="compositionally biased region" description="Low complexity" evidence="5">
    <location>
        <begin position="558"/>
        <end position="570"/>
    </location>
</feature>
<dbReference type="GO" id="GO:0043041">
    <property type="term" value="P:amino acid activation for nonribosomal peptide biosynthetic process"/>
    <property type="evidence" value="ECO:0007669"/>
    <property type="project" value="TreeGrafter"/>
</dbReference>
<dbReference type="Pfam" id="PF00067">
    <property type="entry name" value="p450"/>
    <property type="match status" value="1"/>
</dbReference>
<evidence type="ECO:0000256" key="2">
    <source>
        <dbReference type="ARBA" id="ARBA00022553"/>
    </source>
</evidence>
<evidence type="ECO:0000256" key="4">
    <source>
        <dbReference type="ARBA" id="ARBA00029454"/>
    </source>
</evidence>
<evidence type="ECO:0000259" key="6">
    <source>
        <dbReference type="PROSITE" id="PS50075"/>
    </source>
</evidence>
<dbReference type="InterPro" id="IPR001128">
    <property type="entry name" value="Cyt_P450"/>
</dbReference>
<reference evidence="7" key="1">
    <citation type="journal article" date="2016" name="BMC Genomics">
        <title>Genome sequence and comparative analysis of clavicipitaceous insect-pathogenic fungus Aschersonia badia with Metarhizium spp.</title>
        <authorList>
            <person name="Agrawal Y."/>
            <person name="Narwani T."/>
            <person name="Subramanian S."/>
        </authorList>
    </citation>
    <scope>NUCLEOTIDE SEQUENCE</scope>
    <source>
        <strain evidence="7">MTCC 10142</strain>
    </source>
</reference>
<dbReference type="InterPro" id="IPR000873">
    <property type="entry name" value="AMP-dep_synth/lig_dom"/>
</dbReference>
<dbReference type="InterPro" id="IPR045851">
    <property type="entry name" value="AMP-bd_C_sf"/>
</dbReference>
<keyword evidence="2" id="KW-0597">Phosphoprotein</keyword>
<dbReference type="InterPro" id="IPR023213">
    <property type="entry name" value="CAT-like_dom_sf"/>
</dbReference>
<dbReference type="GO" id="GO:0005506">
    <property type="term" value="F:iron ion binding"/>
    <property type="evidence" value="ECO:0007669"/>
    <property type="project" value="InterPro"/>
</dbReference>
<dbReference type="Pfam" id="PF00501">
    <property type="entry name" value="AMP-binding"/>
    <property type="match status" value="1"/>
</dbReference>